<name>A0A514TUU3_9CAUD</name>
<evidence type="ECO:0000313" key="2">
    <source>
        <dbReference type="Proteomes" id="UP000317703"/>
    </source>
</evidence>
<sequence>MFHIDYNLLKSQVALTCVMSGGQATETLDYNNAIYYSKLALDCIVHVLNDKVNKPEESFYLYCEEYHKNDCQFTFLGEIVIGMVLDIKRQFYTSGFDPRLKYKLLERKFNNIPCYRICMDLEETFLFFTPKEDKEDVSQAVSDDPSQEMLNELFGIYSH</sequence>
<proteinExistence type="predicted"/>
<keyword evidence="2" id="KW-1185">Reference proteome</keyword>
<gene>
    <name evidence="1" type="ORF">PS1_0039</name>
</gene>
<organism evidence="1 2">
    <name type="scientific">Aeromonas phage PS1</name>
    <dbReference type="NCBI Taxonomy" id="2591406"/>
    <lineage>
        <taxon>Viruses</taxon>
        <taxon>Duplodnaviria</taxon>
        <taxon>Heunggongvirae</taxon>
        <taxon>Uroviricota</taxon>
        <taxon>Caudoviricetes</taxon>
        <taxon>Chimalliviridae</taxon>
        <taxon>Ferozepurvirus</taxon>
        <taxon>Ferozepurvirus PS1</taxon>
    </lineage>
</organism>
<dbReference type="EMBL" id="MN032614">
    <property type="protein sequence ID" value="QDJ96798.1"/>
    <property type="molecule type" value="Genomic_DNA"/>
</dbReference>
<protein>
    <submittedName>
        <fullName evidence="1">Uncharacterized protein</fullName>
    </submittedName>
</protein>
<reference evidence="1" key="1">
    <citation type="submission" date="2019-06" db="EMBL/GenBank/DDBJ databases">
        <title>Complete genome sequence of Aeromonas hydrophila bacteriophage PS1.</title>
        <authorList>
            <person name="Rai S."/>
            <person name="Tyagi A."/>
            <person name="Kumar N."/>
            <person name="Singh N."/>
        </authorList>
    </citation>
    <scope>NUCLEOTIDE SEQUENCE [LARGE SCALE GENOMIC DNA]</scope>
</reference>
<accession>A0A514TUU3</accession>
<dbReference type="Proteomes" id="UP000317703">
    <property type="component" value="Segment"/>
</dbReference>
<evidence type="ECO:0000313" key="1">
    <source>
        <dbReference type="EMBL" id="QDJ96798.1"/>
    </source>
</evidence>